<evidence type="ECO:0000256" key="3">
    <source>
        <dbReference type="ARBA" id="ARBA00022989"/>
    </source>
</evidence>
<evidence type="ECO:0000313" key="5">
    <source>
        <dbReference type="EMBL" id="GAA0583828.1"/>
    </source>
</evidence>
<dbReference type="Proteomes" id="UP001499951">
    <property type="component" value="Unassembled WGS sequence"/>
</dbReference>
<proteinExistence type="predicted"/>
<dbReference type="Pfam" id="PF05128">
    <property type="entry name" value="DUF697"/>
    <property type="match status" value="1"/>
</dbReference>
<name>A0ABP3Q6H4_9PROT</name>
<protein>
    <recommendedName>
        <fullName evidence="7">GTPase</fullName>
    </recommendedName>
</protein>
<dbReference type="EMBL" id="BAAADD010000010">
    <property type="protein sequence ID" value="GAA0583828.1"/>
    <property type="molecule type" value="Genomic_DNA"/>
</dbReference>
<keyword evidence="4" id="KW-0472">Membrane</keyword>
<evidence type="ECO:0000313" key="6">
    <source>
        <dbReference type="Proteomes" id="UP001499951"/>
    </source>
</evidence>
<sequence length="140" mass="14621">MAMGVALVPLPVVDILGAMAVQLDLIKKLSAEYGVPFKEDRGKAILTSLLGGIAPMAVGEAAVSLLKFIPLVGTTFSVATMPIVFGASTYAVGKVFAQHYEAGGTILDFDACKMKKVFLEEFCAGKKAATDLHAKKEAAS</sequence>
<comment type="caution">
    <text evidence="5">The sequence shown here is derived from an EMBL/GenBank/DDBJ whole genome shotgun (WGS) entry which is preliminary data.</text>
</comment>
<keyword evidence="2" id="KW-0812">Transmembrane</keyword>
<comment type="subcellular location">
    <subcellularLocation>
        <location evidence="1">Membrane</location>
        <topology evidence="1">Multi-pass membrane protein</topology>
    </subcellularLocation>
</comment>
<evidence type="ECO:0000256" key="2">
    <source>
        <dbReference type="ARBA" id="ARBA00022692"/>
    </source>
</evidence>
<gene>
    <name evidence="5" type="ORF">GCM10008942_35950</name>
</gene>
<keyword evidence="3" id="KW-1133">Transmembrane helix</keyword>
<keyword evidence="6" id="KW-1185">Reference proteome</keyword>
<dbReference type="InterPro" id="IPR021147">
    <property type="entry name" value="DUF697"/>
</dbReference>
<evidence type="ECO:0008006" key="7">
    <source>
        <dbReference type="Google" id="ProtNLM"/>
    </source>
</evidence>
<reference evidence="6" key="1">
    <citation type="journal article" date="2019" name="Int. J. Syst. Evol. Microbiol.">
        <title>The Global Catalogue of Microorganisms (GCM) 10K type strain sequencing project: providing services to taxonomists for standard genome sequencing and annotation.</title>
        <authorList>
            <consortium name="The Broad Institute Genomics Platform"/>
            <consortium name="The Broad Institute Genome Sequencing Center for Infectious Disease"/>
            <person name="Wu L."/>
            <person name="Ma J."/>
        </authorList>
    </citation>
    <scope>NUCLEOTIDE SEQUENCE [LARGE SCALE GENOMIC DNA]</scope>
    <source>
        <strain evidence="6">JCM 15089</strain>
    </source>
</reference>
<evidence type="ECO:0000256" key="1">
    <source>
        <dbReference type="ARBA" id="ARBA00004141"/>
    </source>
</evidence>
<evidence type="ECO:0000256" key="4">
    <source>
        <dbReference type="ARBA" id="ARBA00023136"/>
    </source>
</evidence>
<organism evidence="5 6">
    <name type="scientific">Rhizomicrobium electricum</name>
    <dbReference type="NCBI Taxonomy" id="480070"/>
    <lineage>
        <taxon>Bacteria</taxon>
        <taxon>Pseudomonadati</taxon>
        <taxon>Pseudomonadota</taxon>
        <taxon>Alphaproteobacteria</taxon>
        <taxon>Micropepsales</taxon>
        <taxon>Micropepsaceae</taxon>
        <taxon>Rhizomicrobium</taxon>
    </lineage>
</organism>
<accession>A0ABP3Q6H4</accession>